<evidence type="ECO:0000313" key="1">
    <source>
        <dbReference type="EMBL" id="OHA48834.1"/>
    </source>
</evidence>
<protein>
    <submittedName>
        <fullName evidence="1">Uncharacterized protein</fullName>
    </submittedName>
</protein>
<gene>
    <name evidence="1" type="ORF">A2806_04015</name>
</gene>
<reference evidence="1 2" key="1">
    <citation type="journal article" date="2016" name="Nat. Commun.">
        <title>Thousands of microbial genomes shed light on interconnected biogeochemical processes in an aquifer system.</title>
        <authorList>
            <person name="Anantharaman K."/>
            <person name="Brown C.T."/>
            <person name="Hug L.A."/>
            <person name="Sharon I."/>
            <person name="Castelle C.J."/>
            <person name="Probst A.J."/>
            <person name="Thomas B.C."/>
            <person name="Singh A."/>
            <person name="Wilkins M.J."/>
            <person name="Karaoz U."/>
            <person name="Brodie E.L."/>
            <person name="Williams K.H."/>
            <person name="Hubbard S.S."/>
            <person name="Banfield J.F."/>
        </authorList>
    </citation>
    <scope>NUCLEOTIDE SEQUENCE [LARGE SCALE GENOMIC DNA]</scope>
</reference>
<comment type="caution">
    <text evidence="1">The sequence shown here is derived from an EMBL/GenBank/DDBJ whole genome shotgun (WGS) entry which is preliminary data.</text>
</comment>
<proteinExistence type="predicted"/>
<dbReference type="Proteomes" id="UP000177629">
    <property type="component" value="Unassembled WGS sequence"/>
</dbReference>
<dbReference type="EMBL" id="MHSS01000002">
    <property type="protein sequence ID" value="OHA48834.1"/>
    <property type="molecule type" value="Genomic_DNA"/>
</dbReference>
<organism evidence="1 2">
    <name type="scientific">Candidatus Terrybacteria bacterium RIFCSPHIGHO2_01_FULL_48_17</name>
    <dbReference type="NCBI Taxonomy" id="1802362"/>
    <lineage>
        <taxon>Bacteria</taxon>
        <taxon>Candidatus Terryibacteriota</taxon>
    </lineage>
</organism>
<dbReference type="AlphaFoldDB" id="A0A1G2PKI1"/>
<name>A0A1G2PKI1_9BACT</name>
<accession>A0A1G2PKI1</accession>
<sequence length="85" mass="9494">MEDDAKWTLRELLEEYEVALNPDFFVCCLNCKERMLVGDLLVDEIMSESPGEGINESLSILAACPRCGSTTGFDRIEESPSEDES</sequence>
<evidence type="ECO:0000313" key="2">
    <source>
        <dbReference type="Proteomes" id="UP000177629"/>
    </source>
</evidence>